<feature type="region of interest" description="Disordered" evidence="4">
    <location>
        <begin position="306"/>
        <end position="330"/>
    </location>
</feature>
<protein>
    <recommendedName>
        <fullName evidence="10">PDZ/DHR/GLGF domain protein</fullName>
    </recommendedName>
</protein>
<evidence type="ECO:0000259" key="5">
    <source>
        <dbReference type="PROSITE" id="PS50002"/>
    </source>
</evidence>
<dbReference type="InterPro" id="IPR020590">
    <property type="entry name" value="Guanylate_kinase_CS"/>
</dbReference>
<sequence length="563" mass="62169">MNNGEGKESTSDSGSFVGKFEAILHTLFEEYGKKSSRPKSLSEDQKNIARCLQELVSTGELKIDNAASETTSLCDGFIGDWESTGIKSAAVQQLIALLNRPHVRGVLISAEDISSNRYLPRLPSVPFEVDEDEGIVVKVVRIVKRDETLGATIRNDHGKIYIARLIAGGVAARSGCIQEGDRILEVNGLPASDLSVDDVARILNRVDKGSVSLKLVPADMSTRTENGTPHVYLRALFDYKGKEDSRHPCPEVALSFNIGDILELLACNDDHWWQARRIGNGAFASLEDGKASSRIGIIPSEALQLTKKVSESEQKPTDGQGSSRSGSNHETDIYESVCRLFPRTGISRTIVLVGPPGVGRNELKRRLLSRYPRRFTTTVPHTTRPKRTGEVEGVDYYFTERSVMEKMIYSGQMLEFGEFRGNLYGTALCSVRDAQQAGIPLITPHPLALQLLRTHEFLPFIVFIQPPDAATFKNTRGVNASLPRGSSGQSKRTSITRMFSDAEIQQIIDGGTMLYKQYGHLFDATITNKDLEESTTQLIHLINELETKPSWVPLSWATNLCSE</sequence>
<evidence type="ECO:0000313" key="9">
    <source>
        <dbReference type="Proteomes" id="UP001303046"/>
    </source>
</evidence>
<evidence type="ECO:0000256" key="1">
    <source>
        <dbReference type="ARBA" id="ARBA00007014"/>
    </source>
</evidence>
<gene>
    <name evidence="8" type="primary">Necator_chrIII.g12775</name>
    <name evidence="8" type="ORF">RB195_012008</name>
</gene>
<evidence type="ECO:0000259" key="6">
    <source>
        <dbReference type="PROSITE" id="PS50052"/>
    </source>
</evidence>
<dbReference type="InterPro" id="IPR001478">
    <property type="entry name" value="PDZ"/>
</dbReference>
<feature type="compositionally biased region" description="Polar residues" evidence="4">
    <location>
        <begin position="317"/>
        <end position="326"/>
    </location>
</feature>
<evidence type="ECO:0008006" key="10">
    <source>
        <dbReference type="Google" id="ProtNLM"/>
    </source>
</evidence>
<comment type="caution">
    <text evidence="8">The sequence shown here is derived from an EMBL/GenBank/DDBJ whole genome shotgun (WGS) entry which is preliminary data.</text>
</comment>
<dbReference type="PANTHER" id="PTHR23122">
    <property type="entry name" value="MEMBRANE-ASSOCIATED GUANYLATE KINASE MAGUK"/>
    <property type="match status" value="1"/>
</dbReference>
<dbReference type="InterPro" id="IPR027417">
    <property type="entry name" value="P-loop_NTPase"/>
</dbReference>
<evidence type="ECO:0000259" key="7">
    <source>
        <dbReference type="PROSITE" id="PS50106"/>
    </source>
</evidence>
<dbReference type="Pfam" id="PF00595">
    <property type="entry name" value="PDZ"/>
    <property type="match status" value="1"/>
</dbReference>
<dbReference type="SUPFAM" id="SSF52540">
    <property type="entry name" value="P-loop containing nucleoside triphosphate hydrolases"/>
    <property type="match status" value="1"/>
</dbReference>
<dbReference type="PROSITE" id="PS50002">
    <property type="entry name" value="SH3"/>
    <property type="match status" value="1"/>
</dbReference>
<feature type="domain" description="SH3" evidence="5">
    <location>
        <begin position="228"/>
        <end position="308"/>
    </location>
</feature>
<name>A0ABR1D611_NECAM</name>
<evidence type="ECO:0000256" key="3">
    <source>
        <dbReference type="PROSITE-ProRule" id="PRU00192"/>
    </source>
</evidence>
<dbReference type="Pfam" id="PF00018">
    <property type="entry name" value="SH3_1"/>
    <property type="match status" value="1"/>
</dbReference>
<dbReference type="InterPro" id="IPR008144">
    <property type="entry name" value="Guanylate_kin-like_dom"/>
</dbReference>
<dbReference type="PROSITE" id="PS00856">
    <property type="entry name" value="GUANYLATE_KINASE_1"/>
    <property type="match status" value="1"/>
</dbReference>
<dbReference type="CDD" id="cd00071">
    <property type="entry name" value="GMPK"/>
    <property type="match status" value="1"/>
</dbReference>
<dbReference type="PROSITE" id="PS50106">
    <property type="entry name" value="PDZ"/>
    <property type="match status" value="1"/>
</dbReference>
<dbReference type="PROSITE" id="PS50052">
    <property type="entry name" value="GUANYLATE_KINASE_2"/>
    <property type="match status" value="1"/>
</dbReference>
<dbReference type="Pfam" id="PF00625">
    <property type="entry name" value="Guanylate_kin"/>
    <property type="match status" value="1"/>
</dbReference>
<comment type="similarity">
    <text evidence="1">Belongs to the MAGUK family.</text>
</comment>
<dbReference type="SMART" id="SM00326">
    <property type="entry name" value="SH3"/>
    <property type="match status" value="1"/>
</dbReference>
<dbReference type="SUPFAM" id="SSF50156">
    <property type="entry name" value="PDZ domain-like"/>
    <property type="match status" value="1"/>
</dbReference>
<dbReference type="InterPro" id="IPR050716">
    <property type="entry name" value="MAGUK"/>
</dbReference>
<dbReference type="Gene3D" id="2.30.30.40">
    <property type="entry name" value="SH3 Domains"/>
    <property type="match status" value="1"/>
</dbReference>
<dbReference type="SMART" id="SM00228">
    <property type="entry name" value="PDZ"/>
    <property type="match status" value="1"/>
</dbReference>
<dbReference type="InterPro" id="IPR001452">
    <property type="entry name" value="SH3_domain"/>
</dbReference>
<dbReference type="InterPro" id="IPR008145">
    <property type="entry name" value="GK/Ca_channel_bsu"/>
</dbReference>
<feature type="domain" description="PDZ" evidence="7">
    <location>
        <begin position="139"/>
        <end position="205"/>
    </location>
</feature>
<feature type="domain" description="Guanylate kinase-like" evidence="6">
    <location>
        <begin position="347"/>
        <end position="543"/>
    </location>
</feature>
<dbReference type="Gene3D" id="3.40.50.300">
    <property type="entry name" value="P-loop containing nucleotide triphosphate hydrolases"/>
    <property type="match status" value="1"/>
</dbReference>
<dbReference type="InterPro" id="IPR036028">
    <property type="entry name" value="SH3-like_dom_sf"/>
</dbReference>
<dbReference type="EMBL" id="JAVFWL010000003">
    <property type="protein sequence ID" value="KAK6745630.1"/>
    <property type="molecule type" value="Genomic_DNA"/>
</dbReference>
<keyword evidence="2 3" id="KW-0728">SH3 domain</keyword>
<organism evidence="8 9">
    <name type="scientific">Necator americanus</name>
    <name type="common">Human hookworm</name>
    <dbReference type="NCBI Taxonomy" id="51031"/>
    <lineage>
        <taxon>Eukaryota</taxon>
        <taxon>Metazoa</taxon>
        <taxon>Ecdysozoa</taxon>
        <taxon>Nematoda</taxon>
        <taxon>Chromadorea</taxon>
        <taxon>Rhabditida</taxon>
        <taxon>Rhabditina</taxon>
        <taxon>Rhabditomorpha</taxon>
        <taxon>Strongyloidea</taxon>
        <taxon>Ancylostomatidae</taxon>
        <taxon>Bunostominae</taxon>
        <taxon>Necator</taxon>
    </lineage>
</organism>
<reference evidence="8 9" key="1">
    <citation type="submission" date="2023-08" db="EMBL/GenBank/DDBJ databases">
        <title>A Necator americanus chromosomal reference genome.</title>
        <authorList>
            <person name="Ilik V."/>
            <person name="Petrzelkova K.J."/>
            <person name="Pardy F."/>
            <person name="Fuh T."/>
            <person name="Niatou-Singa F.S."/>
            <person name="Gouil Q."/>
            <person name="Baker L."/>
            <person name="Ritchie M.E."/>
            <person name="Jex A.R."/>
            <person name="Gazzola D."/>
            <person name="Li H."/>
            <person name="Toshio Fujiwara R."/>
            <person name="Zhan B."/>
            <person name="Aroian R.V."/>
            <person name="Pafco B."/>
            <person name="Schwarz E.M."/>
        </authorList>
    </citation>
    <scope>NUCLEOTIDE SEQUENCE [LARGE SCALE GENOMIC DNA]</scope>
    <source>
        <strain evidence="8 9">Aroian</strain>
        <tissue evidence="8">Whole animal</tissue>
    </source>
</reference>
<evidence type="ECO:0000256" key="2">
    <source>
        <dbReference type="ARBA" id="ARBA00022443"/>
    </source>
</evidence>
<dbReference type="Proteomes" id="UP001303046">
    <property type="component" value="Unassembled WGS sequence"/>
</dbReference>
<evidence type="ECO:0000313" key="8">
    <source>
        <dbReference type="EMBL" id="KAK6745630.1"/>
    </source>
</evidence>
<dbReference type="SMART" id="SM00072">
    <property type="entry name" value="GuKc"/>
    <property type="match status" value="1"/>
</dbReference>
<keyword evidence="9" id="KW-1185">Reference proteome</keyword>
<evidence type="ECO:0000256" key="4">
    <source>
        <dbReference type="SAM" id="MobiDB-lite"/>
    </source>
</evidence>
<dbReference type="InterPro" id="IPR036034">
    <property type="entry name" value="PDZ_sf"/>
</dbReference>
<dbReference type="SUPFAM" id="SSF50044">
    <property type="entry name" value="SH3-domain"/>
    <property type="match status" value="1"/>
</dbReference>
<dbReference type="Gene3D" id="2.30.42.10">
    <property type="match status" value="1"/>
</dbReference>
<accession>A0ABR1D611</accession>
<proteinExistence type="inferred from homology"/>